<reference evidence="2" key="1">
    <citation type="journal article" date="2023" name="Front. Plant Sci.">
        <title>Chromosomal-level genome assembly of Melastoma candidum provides insights into trichome evolution.</title>
        <authorList>
            <person name="Zhong Y."/>
            <person name="Wu W."/>
            <person name="Sun C."/>
            <person name="Zou P."/>
            <person name="Liu Y."/>
            <person name="Dai S."/>
            <person name="Zhou R."/>
        </authorList>
    </citation>
    <scope>NUCLEOTIDE SEQUENCE [LARGE SCALE GENOMIC DNA]</scope>
</reference>
<dbReference type="Proteomes" id="UP001057402">
    <property type="component" value="Chromosome 9"/>
</dbReference>
<evidence type="ECO:0000313" key="2">
    <source>
        <dbReference type="Proteomes" id="UP001057402"/>
    </source>
</evidence>
<protein>
    <submittedName>
        <fullName evidence="1">Uncharacterized protein</fullName>
    </submittedName>
</protein>
<keyword evidence="2" id="KW-1185">Reference proteome</keyword>
<organism evidence="1 2">
    <name type="scientific">Melastoma candidum</name>
    <dbReference type="NCBI Taxonomy" id="119954"/>
    <lineage>
        <taxon>Eukaryota</taxon>
        <taxon>Viridiplantae</taxon>
        <taxon>Streptophyta</taxon>
        <taxon>Embryophyta</taxon>
        <taxon>Tracheophyta</taxon>
        <taxon>Spermatophyta</taxon>
        <taxon>Magnoliopsida</taxon>
        <taxon>eudicotyledons</taxon>
        <taxon>Gunneridae</taxon>
        <taxon>Pentapetalae</taxon>
        <taxon>rosids</taxon>
        <taxon>malvids</taxon>
        <taxon>Myrtales</taxon>
        <taxon>Melastomataceae</taxon>
        <taxon>Melastomatoideae</taxon>
        <taxon>Melastomateae</taxon>
        <taxon>Melastoma</taxon>
    </lineage>
</organism>
<sequence>MEGRSDVMDLEVASLNTKAGPQECLLRSLAKNVGMAIAEEPTTLPCWLRLYGIPLELWHRSGVHYLASGVGQLLKTDVRSFNSANMCTARIQVECAAKNGLNKTIEAIDSRGNPFTVSVVYETQALCCKGCGVFGHNEESCSKRVKEVVKEGSDDGEYVPNSIIQQNDADDEGSWDLLGGQQELDRMDKLIERLCSNGSKFEEEERGSPVAGRGFPDNWVGRRIDEDDSSGSTRAVIEGGRRGRRKRKENRGSGPCISPQ</sequence>
<gene>
    <name evidence="1" type="ORF">MLD38_031264</name>
</gene>
<accession>A0ACB9MNR9</accession>
<dbReference type="EMBL" id="CM042888">
    <property type="protein sequence ID" value="KAI4325900.1"/>
    <property type="molecule type" value="Genomic_DNA"/>
</dbReference>
<name>A0ACB9MNR9_9MYRT</name>
<proteinExistence type="predicted"/>
<comment type="caution">
    <text evidence="1">The sequence shown here is derived from an EMBL/GenBank/DDBJ whole genome shotgun (WGS) entry which is preliminary data.</text>
</comment>
<evidence type="ECO:0000313" key="1">
    <source>
        <dbReference type="EMBL" id="KAI4325900.1"/>
    </source>
</evidence>